<reference evidence="2" key="1">
    <citation type="journal article" date="2023" name="Mol. Phylogenet. Evol.">
        <title>Genome-scale phylogeny and comparative genomics of the fungal order Sordariales.</title>
        <authorList>
            <person name="Hensen N."/>
            <person name="Bonometti L."/>
            <person name="Westerberg I."/>
            <person name="Brannstrom I.O."/>
            <person name="Guillou S."/>
            <person name="Cros-Aarteil S."/>
            <person name="Calhoun S."/>
            <person name="Haridas S."/>
            <person name="Kuo A."/>
            <person name="Mondo S."/>
            <person name="Pangilinan J."/>
            <person name="Riley R."/>
            <person name="LaButti K."/>
            <person name="Andreopoulos B."/>
            <person name="Lipzen A."/>
            <person name="Chen C."/>
            <person name="Yan M."/>
            <person name="Daum C."/>
            <person name="Ng V."/>
            <person name="Clum A."/>
            <person name="Steindorff A."/>
            <person name="Ohm R.A."/>
            <person name="Martin F."/>
            <person name="Silar P."/>
            <person name="Natvig D.O."/>
            <person name="Lalanne C."/>
            <person name="Gautier V."/>
            <person name="Ament-Velasquez S.L."/>
            <person name="Kruys A."/>
            <person name="Hutchinson M.I."/>
            <person name="Powell A.J."/>
            <person name="Barry K."/>
            <person name="Miller A.N."/>
            <person name="Grigoriev I.V."/>
            <person name="Debuchy R."/>
            <person name="Gladieux P."/>
            <person name="Hiltunen Thoren M."/>
            <person name="Johannesson H."/>
        </authorList>
    </citation>
    <scope>NUCLEOTIDE SEQUENCE</scope>
    <source>
        <strain evidence="2">CBS 123565</strain>
    </source>
</reference>
<dbReference type="AlphaFoldDB" id="A0AAN6ULI3"/>
<keyword evidence="3" id="KW-1185">Reference proteome</keyword>
<keyword evidence="1" id="KW-0472">Membrane</keyword>
<protein>
    <recommendedName>
        <fullName evidence="4">C6 transcription factor</fullName>
    </recommendedName>
</protein>
<accession>A0AAN6ULI3</accession>
<keyword evidence="1" id="KW-1133">Transmembrane helix</keyword>
<reference evidence="2" key="2">
    <citation type="submission" date="2023-05" db="EMBL/GenBank/DDBJ databases">
        <authorList>
            <consortium name="Lawrence Berkeley National Laboratory"/>
            <person name="Steindorff A."/>
            <person name="Hensen N."/>
            <person name="Bonometti L."/>
            <person name="Westerberg I."/>
            <person name="Brannstrom I.O."/>
            <person name="Guillou S."/>
            <person name="Cros-Aarteil S."/>
            <person name="Calhoun S."/>
            <person name="Haridas S."/>
            <person name="Kuo A."/>
            <person name="Mondo S."/>
            <person name="Pangilinan J."/>
            <person name="Riley R."/>
            <person name="Labutti K."/>
            <person name="Andreopoulos B."/>
            <person name="Lipzen A."/>
            <person name="Chen C."/>
            <person name="Yanf M."/>
            <person name="Daum C."/>
            <person name="Ng V."/>
            <person name="Clum A."/>
            <person name="Ohm R."/>
            <person name="Martin F."/>
            <person name="Silar P."/>
            <person name="Natvig D."/>
            <person name="Lalanne C."/>
            <person name="Gautier V."/>
            <person name="Ament-Velasquez S.L."/>
            <person name="Kruys A."/>
            <person name="Hutchinson M.I."/>
            <person name="Powell A.J."/>
            <person name="Barry K."/>
            <person name="Miller A.N."/>
            <person name="Grigoriev I.V."/>
            <person name="Debuchy R."/>
            <person name="Gladieux P."/>
            <person name="Thoren M.H."/>
            <person name="Johannesson H."/>
        </authorList>
    </citation>
    <scope>NUCLEOTIDE SEQUENCE</scope>
    <source>
        <strain evidence="2">CBS 123565</strain>
    </source>
</reference>
<name>A0AAN6ULI3_9PEZI</name>
<dbReference type="Proteomes" id="UP001304895">
    <property type="component" value="Unassembled WGS sequence"/>
</dbReference>
<proteinExistence type="predicted"/>
<comment type="caution">
    <text evidence="2">The sequence shown here is derived from an EMBL/GenBank/DDBJ whole genome shotgun (WGS) entry which is preliminary data.</text>
</comment>
<gene>
    <name evidence="2" type="ORF">BT67DRAFT_378483</name>
</gene>
<evidence type="ECO:0008006" key="4">
    <source>
        <dbReference type="Google" id="ProtNLM"/>
    </source>
</evidence>
<evidence type="ECO:0000256" key="1">
    <source>
        <dbReference type="SAM" id="Phobius"/>
    </source>
</evidence>
<feature type="transmembrane region" description="Helical" evidence="1">
    <location>
        <begin position="195"/>
        <end position="215"/>
    </location>
</feature>
<evidence type="ECO:0000313" key="2">
    <source>
        <dbReference type="EMBL" id="KAK4134969.1"/>
    </source>
</evidence>
<organism evidence="2 3">
    <name type="scientific">Trichocladium antarcticum</name>
    <dbReference type="NCBI Taxonomy" id="1450529"/>
    <lineage>
        <taxon>Eukaryota</taxon>
        <taxon>Fungi</taxon>
        <taxon>Dikarya</taxon>
        <taxon>Ascomycota</taxon>
        <taxon>Pezizomycotina</taxon>
        <taxon>Sordariomycetes</taxon>
        <taxon>Sordariomycetidae</taxon>
        <taxon>Sordariales</taxon>
        <taxon>Chaetomiaceae</taxon>
        <taxon>Trichocladium</taxon>
    </lineage>
</organism>
<evidence type="ECO:0000313" key="3">
    <source>
        <dbReference type="Proteomes" id="UP001304895"/>
    </source>
</evidence>
<dbReference type="EMBL" id="MU853407">
    <property type="protein sequence ID" value="KAK4134969.1"/>
    <property type="molecule type" value="Genomic_DNA"/>
</dbReference>
<sequence length="261" mass="28549">MLGLAAGHLDLHGANCSSQALSHRVKAIRALNTALTNPPASTADADARFAALFALVFQASCMPDGMTEFLAMTKGCHIIYHTSMLTMDDSLFGSFARESYADSVRRLIGAPPLVLDAEQELMIRRFLRSLRALGPLCKSPLEVGFLAATERIAKTAAISAARAFAEIIDQYRLLNHATTEDFAPFVDPRNHAVQLLLIHFVLIEFAIGCMCLGSAGSRFAFRRRTCIAWTDQLAAGLPAKYRKYAEWPMDFVGKLDELVPG</sequence>
<keyword evidence="1" id="KW-0812">Transmembrane</keyword>